<comment type="caution">
    <text evidence="2">The sequence shown here is derived from an EMBL/GenBank/DDBJ whole genome shotgun (WGS) entry which is preliminary data.</text>
</comment>
<sequence length="121" mass="13520">MADRLITGWGAGRSIWQLRHVERRAQAVDFLSTALSREETNMPEKNDSTERWGGPGASHEDRSKPKPDAVVKDADAPDHLSPRSQVSSGGERDIHHGHSPEAKGARQATSEEKRHERDNRH</sequence>
<keyword evidence="3" id="KW-1185">Reference proteome</keyword>
<name>A0ABU4KQI8_BREVE</name>
<gene>
    <name evidence="2" type="ORF">NJD11_10060</name>
</gene>
<proteinExistence type="predicted"/>
<organism evidence="2 3">
    <name type="scientific">Brevundimonas vesicularis</name>
    <name type="common">Pseudomonas vesicularis</name>
    <dbReference type="NCBI Taxonomy" id="41276"/>
    <lineage>
        <taxon>Bacteria</taxon>
        <taxon>Pseudomonadati</taxon>
        <taxon>Pseudomonadota</taxon>
        <taxon>Alphaproteobacteria</taxon>
        <taxon>Caulobacterales</taxon>
        <taxon>Caulobacteraceae</taxon>
        <taxon>Brevundimonas</taxon>
    </lineage>
</organism>
<feature type="compositionally biased region" description="Basic and acidic residues" evidence="1">
    <location>
        <begin position="58"/>
        <end position="81"/>
    </location>
</feature>
<evidence type="ECO:0000313" key="2">
    <source>
        <dbReference type="EMBL" id="MDX2335278.1"/>
    </source>
</evidence>
<feature type="compositionally biased region" description="Basic and acidic residues" evidence="1">
    <location>
        <begin position="36"/>
        <end position="50"/>
    </location>
</feature>
<evidence type="ECO:0000256" key="1">
    <source>
        <dbReference type="SAM" id="MobiDB-lite"/>
    </source>
</evidence>
<dbReference type="EMBL" id="JAMYEC010000005">
    <property type="protein sequence ID" value="MDX2335278.1"/>
    <property type="molecule type" value="Genomic_DNA"/>
</dbReference>
<reference evidence="2 3" key="1">
    <citation type="journal article" date="2023" name="FEMS Microbes">
        <title>Whole genomes of deep-sea sponge-associated bacteria exhibit high novel natural product potential.</title>
        <authorList>
            <person name="Hesketh-Best P.J."/>
            <person name="January G.G."/>
            <person name="Koch M.J."/>
            <person name="Warburton P.J."/>
            <person name="Howell K.L."/>
            <person name="Upton M."/>
        </authorList>
    </citation>
    <scope>NUCLEOTIDE SEQUENCE [LARGE SCALE GENOMIC DNA]</scope>
    <source>
        <strain evidence="2 3">PC206-O</strain>
    </source>
</reference>
<accession>A0ABU4KQI8</accession>
<feature type="region of interest" description="Disordered" evidence="1">
    <location>
        <begin position="32"/>
        <end position="121"/>
    </location>
</feature>
<evidence type="ECO:0000313" key="3">
    <source>
        <dbReference type="Proteomes" id="UP001272940"/>
    </source>
</evidence>
<feature type="compositionally biased region" description="Basic and acidic residues" evidence="1">
    <location>
        <begin position="90"/>
        <end position="121"/>
    </location>
</feature>
<dbReference type="RefSeq" id="WP_157076476.1">
    <property type="nucleotide sequence ID" value="NZ_JAMYEC010000005.1"/>
</dbReference>
<dbReference type="Proteomes" id="UP001272940">
    <property type="component" value="Unassembled WGS sequence"/>
</dbReference>
<protein>
    <submittedName>
        <fullName evidence="2">Uncharacterized protein</fullName>
    </submittedName>
</protein>